<dbReference type="Proteomes" id="UP000838756">
    <property type="component" value="Unassembled WGS sequence"/>
</dbReference>
<keyword evidence="3" id="KW-1185">Reference proteome</keyword>
<proteinExistence type="predicted"/>
<reference evidence="2" key="1">
    <citation type="submission" date="2022-03" db="EMBL/GenBank/DDBJ databases">
        <authorList>
            <person name="Lindestad O."/>
        </authorList>
    </citation>
    <scope>NUCLEOTIDE SEQUENCE</scope>
</reference>
<accession>A0A8S4RF07</accession>
<dbReference type="AlphaFoldDB" id="A0A8S4RF07"/>
<dbReference type="EMBL" id="CAKXAJ010025060">
    <property type="protein sequence ID" value="CAH2234444.1"/>
    <property type="molecule type" value="Genomic_DNA"/>
</dbReference>
<feature type="chain" id="PRO_5035773898" evidence="1">
    <location>
        <begin position="33"/>
        <end position="359"/>
    </location>
</feature>
<evidence type="ECO:0000313" key="3">
    <source>
        <dbReference type="Proteomes" id="UP000838756"/>
    </source>
</evidence>
<evidence type="ECO:0000313" key="2">
    <source>
        <dbReference type="EMBL" id="CAH2234444.1"/>
    </source>
</evidence>
<feature type="signal peptide" evidence="1">
    <location>
        <begin position="1"/>
        <end position="32"/>
    </location>
</feature>
<evidence type="ECO:0000256" key="1">
    <source>
        <dbReference type="SAM" id="SignalP"/>
    </source>
</evidence>
<dbReference type="OrthoDB" id="6367990at2759"/>
<name>A0A8S4RF07_9NEOP</name>
<comment type="caution">
    <text evidence="2">The sequence shown here is derived from an EMBL/GenBank/DDBJ whole genome shotgun (WGS) entry which is preliminary data.</text>
</comment>
<gene>
    <name evidence="2" type="primary">jg6121</name>
    <name evidence="2" type="ORF">PAEG_LOCUS12270</name>
</gene>
<organism evidence="2 3">
    <name type="scientific">Pararge aegeria aegeria</name>
    <dbReference type="NCBI Taxonomy" id="348720"/>
    <lineage>
        <taxon>Eukaryota</taxon>
        <taxon>Metazoa</taxon>
        <taxon>Ecdysozoa</taxon>
        <taxon>Arthropoda</taxon>
        <taxon>Hexapoda</taxon>
        <taxon>Insecta</taxon>
        <taxon>Pterygota</taxon>
        <taxon>Neoptera</taxon>
        <taxon>Endopterygota</taxon>
        <taxon>Lepidoptera</taxon>
        <taxon>Glossata</taxon>
        <taxon>Ditrysia</taxon>
        <taxon>Papilionoidea</taxon>
        <taxon>Nymphalidae</taxon>
        <taxon>Satyrinae</taxon>
        <taxon>Satyrini</taxon>
        <taxon>Parargina</taxon>
        <taxon>Pararge</taxon>
    </lineage>
</organism>
<keyword evidence="1" id="KW-0732">Signal</keyword>
<sequence>MQSKANSSAASASVRGALLLMIVVCLVECTTASALNHGRDTTYIKEQAIVAILITALTLDDLENKLNRTAELTFKWFLTNGLALNITKTQFMQFNLAGRKRRCLSVSIQAQKVEQVDKATFLGFQIDQGLKWNLHIDKLCGKISTACFALKRVTHTLSAEATYACYFASVQSLLQYGIDLWGRGADWERVFKLQKRAVRILAHVSQDTPARPYFIKLEQRINSRGSKPSNLIQKVNGWRSQRGGSCLSYGHSCWGAHGKRSGKPPASAPDWYITRILRRMAASNDLNRAKQLENQNNQNDDAIYRVEEDSPSSNRFMGDSEEVPIEQSVRGLEAKPMLDDDMISKMKLWQIMKAASEEK</sequence>
<protein>
    <submittedName>
        <fullName evidence="2">Jg6121 protein</fullName>
    </submittedName>
</protein>